<dbReference type="OrthoDB" id="416834at2759"/>
<feature type="signal peptide" evidence="11">
    <location>
        <begin position="1"/>
        <end position="16"/>
    </location>
</feature>
<evidence type="ECO:0000256" key="8">
    <source>
        <dbReference type="ARBA" id="ARBA00023136"/>
    </source>
</evidence>
<accession>A0A8S0Y0Z6</accession>
<keyword evidence="5" id="KW-0812">Transmembrane</keyword>
<keyword evidence="4" id="KW-0808">Transferase</keyword>
<dbReference type="PANTHER" id="PTHR22760">
    <property type="entry name" value="GLYCOSYLTRANSFERASE"/>
    <property type="match status" value="1"/>
</dbReference>
<evidence type="ECO:0000256" key="7">
    <source>
        <dbReference type="ARBA" id="ARBA00022989"/>
    </source>
</evidence>
<keyword evidence="6 10" id="KW-0256">Endoplasmic reticulum</keyword>
<keyword evidence="7" id="KW-1133">Transmembrane helix</keyword>
<organism evidence="12 13">
    <name type="scientific">Cyclocybe aegerita</name>
    <name type="common">Black poplar mushroom</name>
    <name type="synonym">Agrocybe aegerita</name>
    <dbReference type="NCBI Taxonomy" id="1973307"/>
    <lineage>
        <taxon>Eukaryota</taxon>
        <taxon>Fungi</taxon>
        <taxon>Dikarya</taxon>
        <taxon>Basidiomycota</taxon>
        <taxon>Agaricomycotina</taxon>
        <taxon>Agaricomycetes</taxon>
        <taxon>Agaricomycetidae</taxon>
        <taxon>Agaricales</taxon>
        <taxon>Agaricineae</taxon>
        <taxon>Bolbitiaceae</taxon>
        <taxon>Cyclocybe</taxon>
    </lineage>
</organism>
<comment type="similarity">
    <text evidence="2">Belongs to the glycosyltransferase 22 family. PIGB subfamily.</text>
</comment>
<evidence type="ECO:0000256" key="2">
    <source>
        <dbReference type="ARBA" id="ARBA00006065"/>
    </source>
</evidence>
<dbReference type="Pfam" id="PF03901">
    <property type="entry name" value="Glyco_transf_22"/>
    <property type="match status" value="1"/>
</dbReference>
<dbReference type="AlphaFoldDB" id="A0A8S0Y0Z6"/>
<reference evidence="12 13" key="1">
    <citation type="submission" date="2020-01" db="EMBL/GenBank/DDBJ databases">
        <authorList>
            <person name="Gupta K D."/>
        </authorList>
    </citation>
    <scope>NUCLEOTIDE SEQUENCE [LARGE SCALE GENOMIC DNA]</scope>
</reference>
<keyword evidence="3 10" id="KW-0328">Glycosyltransferase</keyword>
<dbReference type="EMBL" id="CACVBS010000112">
    <property type="protein sequence ID" value="CAA7271512.1"/>
    <property type="molecule type" value="Genomic_DNA"/>
</dbReference>
<evidence type="ECO:0000256" key="11">
    <source>
        <dbReference type="SAM" id="SignalP"/>
    </source>
</evidence>
<evidence type="ECO:0000256" key="6">
    <source>
        <dbReference type="ARBA" id="ARBA00022824"/>
    </source>
</evidence>
<evidence type="ECO:0000256" key="1">
    <source>
        <dbReference type="ARBA" id="ARBA00004477"/>
    </source>
</evidence>
<comment type="subcellular location">
    <subcellularLocation>
        <location evidence="1 10">Endoplasmic reticulum membrane</location>
        <topology evidence="1 10">Multi-pass membrane protein</topology>
    </subcellularLocation>
</comment>
<sequence length="177" mass="19635">MIPFAYLAIGIRVLIALCTRTIFQPDEYFQALEPAHHAVFGYGHLTWEWVAPKPIRSILYPFLNMPIFWILKSTGLAETVSLILVLKIASPKILHGLLAAGTDIYLVETTRRTLGSAYVGTAFLLSLTSFFNALALSRSLSNSLETTLTTIAFAHYPWDASPSLSPQLIFNRHASNP</sequence>
<dbReference type="GO" id="GO:0006506">
    <property type="term" value="P:GPI anchor biosynthetic process"/>
    <property type="evidence" value="ECO:0007669"/>
    <property type="project" value="TreeGrafter"/>
</dbReference>
<dbReference type="EC" id="2.4.1.-" evidence="10"/>
<evidence type="ECO:0000256" key="10">
    <source>
        <dbReference type="RuleBase" id="RU363075"/>
    </source>
</evidence>
<evidence type="ECO:0000256" key="3">
    <source>
        <dbReference type="ARBA" id="ARBA00022676"/>
    </source>
</evidence>
<protein>
    <recommendedName>
        <fullName evidence="10">Mannosyltransferase</fullName>
        <ecNumber evidence="10">2.4.1.-</ecNumber>
    </recommendedName>
</protein>
<gene>
    <name evidence="12" type="ORF">AAE3_LOCUS13699</name>
</gene>
<evidence type="ECO:0000256" key="4">
    <source>
        <dbReference type="ARBA" id="ARBA00022679"/>
    </source>
</evidence>
<dbReference type="PANTHER" id="PTHR22760:SF4">
    <property type="entry name" value="GPI MANNOSYLTRANSFERASE 3"/>
    <property type="match status" value="1"/>
</dbReference>
<keyword evidence="11" id="KW-0732">Signal</keyword>
<comment type="caution">
    <text evidence="12">The sequence shown here is derived from an EMBL/GenBank/DDBJ whole genome shotgun (WGS) entry which is preliminary data.</text>
</comment>
<feature type="chain" id="PRO_5035733518" description="Mannosyltransferase" evidence="11">
    <location>
        <begin position="17"/>
        <end position="177"/>
    </location>
</feature>
<evidence type="ECO:0000313" key="12">
    <source>
        <dbReference type="EMBL" id="CAA7271512.1"/>
    </source>
</evidence>
<proteinExistence type="inferred from homology"/>
<name>A0A8S0Y0Z6_CYCAE</name>
<dbReference type="Proteomes" id="UP000467700">
    <property type="component" value="Unassembled WGS sequence"/>
</dbReference>
<evidence type="ECO:0000256" key="5">
    <source>
        <dbReference type="ARBA" id="ARBA00022692"/>
    </source>
</evidence>
<keyword evidence="8" id="KW-0472">Membrane</keyword>
<comment type="function">
    <text evidence="9">Mannosyltransferase involved in glycosylphosphatidylinositol-anchor biosynthesis. Transfers the third mannose to Man2-GlcN-acyl-PI during GPI precursor assembly.</text>
</comment>
<dbReference type="GO" id="GO:0000026">
    <property type="term" value="F:alpha-1,2-mannosyltransferase activity"/>
    <property type="evidence" value="ECO:0007669"/>
    <property type="project" value="TreeGrafter"/>
</dbReference>
<keyword evidence="13" id="KW-1185">Reference proteome</keyword>
<dbReference type="GO" id="GO:0005789">
    <property type="term" value="C:endoplasmic reticulum membrane"/>
    <property type="evidence" value="ECO:0007669"/>
    <property type="project" value="UniProtKB-SubCell"/>
</dbReference>
<evidence type="ECO:0000256" key="9">
    <source>
        <dbReference type="ARBA" id="ARBA00024708"/>
    </source>
</evidence>
<evidence type="ECO:0000313" key="13">
    <source>
        <dbReference type="Proteomes" id="UP000467700"/>
    </source>
</evidence>
<dbReference type="InterPro" id="IPR005599">
    <property type="entry name" value="GPI_mannosylTrfase"/>
</dbReference>